<accession>A0ABT6HP62</accession>
<dbReference type="Proteomes" id="UP001223144">
    <property type="component" value="Unassembled WGS sequence"/>
</dbReference>
<dbReference type="EMBL" id="JARWBG010000015">
    <property type="protein sequence ID" value="MDH2390121.1"/>
    <property type="molecule type" value="Genomic_DNA"/>
</dbReference>
<keyword evidence="2" id="KW-1185">Reference proteome</keyword>
<comment type="caution">
    <text evidence="1">The sequence shown here is derived from an EMBL/GenBank/DDBJ whole genome shotgun (WGS) entry which is preliminary data.</text>
</comment>
<organism evidence="1 2">
    <name type="scientific">Streptomyces chengmaiensis</name>
    <dbReference type="NCBI Taxonomy" id="3040919"/>
    <lineage>
        <taxon>Bacteria</taxon>
        <taxon>Bacillati</taxon>
        <taxon>Actinomycetota</taxon>
        <taxon>Actinomycetes</taxon>
        <taxon>Kitasatosporales</taxon>
        <taxon>Streptomycetaceae</taxon>
        <taxon>Streptomyces</taxon>
    </lineage>
</organism>
<protein>
    <submittedName>
        <fullName evidence="1">Uncharacterized protein</fullName>
    </submittedName>
</protein>
<name>A0ABT6HP62_9ACTN</name>
<dbReference type="RefSeq" id="WP_279928634.1">
    <property type="nucleotide sequence ID" value="NZ_JARWBG010000015.1"/>
</dbReference>
<evidence type="ECO:0000313" key="1">
    <source>
        <dbReference type="EMBL" id="MDH2390121.1"/>
    </source>
</evidence>
<sequence>MQSDAGVTRPAIEADALYSPSVYGASDGLPGATAPVLAEAVEDFHRRLQLVEERGGFHIQPDANTACVA</sequence>
<reference evidence="1 2" key="1">
    <citation type="submission" date="2023-04" db="EMBL/GenBank/DDBJ databases">
        <title>Streptomyces chengmaiensis sp. nov. isolated from the stem of mangrove plant in Hainan.</title>
        <authorList>
            <person name="Huang X."/>
            <person name="Zhou S."/>
            <person name="Chu X."/>
            <person name="Xie Y."/>
            <person name="Lin Y."/>
        </authorList>
    </citation>
    <scope>NUCLEOTIDE SEQUENCE [LARGE SCALE GENOMIC DNA]</scope>
    <source>
        <strain evidence="1 2">HNM0663</strain>
    </source>
</reference>
<evidence type="ECO:0000313" key="2">
    <source>
        <dbReference type="Proteomes" id="UP001223144"/>
    </source>
</evidence>
<gene>
    <name evidence="1" type="ORF">QCN29_15235</name>
</gene>
<proteinExistence type="predicted"/>